<dbReference type="RefSeq" id="WP_134436830.1">
    <property type="nucleotide sequence ID" value="NZ_SOML01000008.1"/>
</dbReference>
<proteinExistence type="inferred from homology"/>
<keyword evidence="11" id="KW-1185">Reference proteome</keyword>
<dbReference type="Gene3D" id="2.115.10.20">
    <property type="entry name" value="Glycosyl hydrolase domain, family 43"/>
    <property type="match status" value="2"/>
</dbReference>
<evidence type="ECO:0000256" key="1">
    <source>
        <dbReference type="ARBA" id="ARBA00007401"/>
    </source>
</evidence>
<feature type="signal peptide" evidence="4">
    <location>
        <begin position="1"/>
        <end position="20"/>
    </location>
</feature>
<dbReference type="Pfam" id="PF11721">
    <property type="entry name" value="Malectin"/>
    <property type="match status" value="1"/>
</dbReference>
<name>A0A4Y8KZV3_9BACT</name>
<evidence type="ECO:0000313" key="11">
    <source>
        <dbReference type="Proteomes" id="UP000297861"/>
    </source>
</evidence>
<dbReference type="OrthoDB" id="9801077at2"/>
<dbReference type="SUPFAM" id="SSF51445">
    <property type="entry name" value="(Trans)glycosidases"/>
    <property type="match status" value="1"/>
</dbReference>
<evidence type="ECO:0000259" key="8">
    <source>
        <dbReference type="Pfam" id="PF11721"/>
    </source>
</evidence>
<dbReference type="SUPFAM" id="SSF49785">
    <property type="entry name" value="Galactose-binding domain-like"/>
    <property type="match status" value="1"/>
</dbReference>
<comment type="similarity">
    <text evidence="1">Belongs to the glycosyl hydrolase 2 family.</text>
</comment>
<keyword evidence="2" id="KW-0378">Hydrolase</keyword>
<evidence type="ECO:0000256" key="3">
    <source>
        <dbReference type="ARBA" id="ARBA00023295"/>
    </source>
</evidence>
<feature type="domain" description="Glycoside hydrolase family 2 immunoglobulin-like beta-sandwich" evidence="5">
    <location>
        <begin position="565"/>
        <end position="664"/>
    </location>
</feature>
<feature type="chain" id="PRO_5021287766" evidence="4">
    <location>
        <begin position="21"/>
        <end position="1482"/>
    </location>
</feature>
<dbReference type="Gene3D" id="2.60.120.430">
    <property type="entry name" value="Galactose-binding lectin"/>
    <property type="match status" value="1"/>
</dbReference>
<dbReference type="GO" id="GO:0005975">
    <property type="term" value="P:carbohydrate metabolic process"/>
    <property type="evidence" value="ECO:0007669"/>
    <property type="project" value="InterPro"/>
</dbReference>
<protein>
    <submittedName>
        <fullName evidence="10">DUF4982 domain-containing protein</fullName>
    </submittedName>
</protein>
<dbReference type="InterPro" id="IPR013783">
    <property type="entry name" value="Ig-like_fold"/>
</dbReference>
<keyword evidence="4" id="KW-0732">Signal</keyword>
<dbReference type="Pfam" id="PF02836">
    <property type="entry name" value="Glyco_hydro_2_C"/>
    <property type="match status" value="1"/>
</dbReference>
<reference evidence="10 11" key="1">
    <citation type="submission" date="2019-03" db="EMBL/GenBank/DDBJ databases">
        <title>San Antonio Military Medical Center submission to MRSN (WRAIR), pending publication.</title>
        <authorList>
            <person name="Blyth D.M."/>
            <person name="Mccarthy S.L."/>
            <person name="Schall S.E."/>
            <person name="Stam J.A."/>
            <person name="Ong A.C."/>
            <person name="Mcgann P.T."/>
        </authorList>
    </citation>
    <scope>NUCLEOTIDE SEQUENCE [LARGE SCALE GENOMIC DNA]</scope>
    <source>
        <strain evidence="10 11">MRSN571793</strain>
    </source>
</reference>
<dbReference type="InterPro" id="IPR006104">
    <property type="entry name" value="Glyco_hydro_2_N"/>
</dbReference>
<dbReference type="InterPro" id="IPR006103">
    <property type="entry name" value="Glyco_hydro_2_cat"/>
</dbReference>
<evidence type="ECO:0000259" key="9">
    <source>
        <dbReference type="Pfam" id="PF16355"/>
    </source>
</evidence>
<dbReference type="InterPro" id="IPR023296">
    <property type="entry name" value="Glyco_hydro_beta-prop_sf"/>
</dbReference>
<evidence type="ECO:0000313" key="10">
    <source>
        <dbReference type="EMBL" id="TFD95412.1"/>
    </source>
</evidence>
<dbReference type="InterPro" id="IPR051913">
    <property type="entry name" value="GH2_Domain-Containing"/>
</dbReference>
<accession>A0A4Y8KZV3</accession>
<dbReference type="Pfam" id="PF00703">
    <property type="entry name" value="Glyco_hydro_2"/>
    <property type="match status" value="1"/>
</dbReference>
<comment type="caution">
    <text evidence="10">The sequence shown here is derived from an EMBL/GenBank/DDBJ whole genome shotgun (WGS) entry which is preliminary data.</text>
</comment>
<keyword evidence="3" id="KW-0326">Glycosidase</keyword>
<dbReference type="InterPro" id="IPR008979">
    <property type="entry name" value="Galactose-bd-like_sf"/>
</dbReference>
<sequence>MKKISSIILLYFISLVAVFAQKTVAKDVMNKVYEEVKTPYKYGLVIAPEDNMHKIDCPTVFRKDGKWYMSYIVYNGKTGKDGRGYETWLAESNDLLEWKTLGRILSFPEKGSGRWDENQRAGYIALVDYQWGGNYNVEKFDNKYWMSYFGGIGKGYEQGRLEEGMAYTDGDITKAHEWKSFEKPRLSPLDPNKGWWENITQYKSSVIWDKTKRLGHPFVMFYNAGGINPSNNVKAERIGIALSDDMVHWKRYHGNPIVNHEQGITGDGVIQQIGDLYVMFYFGAFHKTRTYKAFNTFACSYDLINWTDWDGDDLIIPTEKYDNLFAHKSYVVKWNDVVYHFYCAVNNDDQRAIAVATSKDMGRSLVRFPKPDKETFRKETSLNNGWKTTVNETDKNAMTGFESLNFDDSKWTKVNVPHNWDQYEGVRRLKHGNLHGYSWYRKTFDAKNEGEGKRYFLFFEGVGSYATIYLNNQKVGYHAGGRTTFTLDVTDAIRFDQPNILAVQADHPPMISDLPWVCGGCSSEWGFSEGSQPMGIFRPVTLVVSNDVRIEPFGVHAWNDKPQITATDKTFTLNVDTEIKNYTNNQRKIEIIQKLVNTENIHIKRVTDTIILKPNETRTIKQIGTEIVNPILWDTENPYLYKLITMIKENGKIIDQETTPYGFRWISWPTYRNDGDNRFYLNGKPVFLNGVCEYEHILGNSHAFSNDQIISRVEQMKAAGFNAFRDAHQPHNLLYQNLWEKNGTLLWTQLSAHVWYDTPEFRENFKNNLREWVKERRSSPAVVLWGLQNESVLPKDFAEECTAIIREIDPTSPTQRLVTTCNGGDGTDWNVVQNWSGTYSGDPYKYNQELSKKDQLLNGEYGAWRSIDLHNEGGFIPDGKWSEDRMTALMEMKIRMAEQVRDSVCGQFQWIYSSHDNPGRIQNDEAFRDIDRIGPFNYKGLVTPWEEPLDVYYMYRSNYVLKEKSPMVYIVSHTWNDRWTERGIKNGITVYSNCDEVELFNDVKSISLGKRTRNGIGTHFTWDNVNIRYNVLYAIGYVNGKAVTEDYIVMENLPKSPNFGQLYKDVQNVTQPQLDYNYIYRVNCGGDNFSDENGNLWMTDVHKVKGDYWGSLSWTDDFGNLPDFLASQRRTKDPIDGTKDWQLFQTFRFGREKLKYQFPLPNGEYLIELYFIEPWWGTDRSMNCEGFRTFDIAVNKDTVIKNLDIWKEAGHDKVLKKSVKGIVKNGMLEISFPRINTGQAIVSAIAIASTDKNIKGKPASPSLILNVTGGTHKHWADTGNDFTSLPAQLYGAEWIKKETNTNPISFTISKDADIYQKVDTGFVKTSCKAGERLNLNSEYIFAVPQIEWPAEPNLRPEISLEAESAVTKGKWDKVTIRKKEGVKAIGKATHSISWTMSPGLAGVYALRFKYMNTTNQPITAKIQILSSDNRVMRESEIQFPSAPEKWRMINTTTGEYINAGHYQVVISGDNLEGLAFDALDVQ</sequence>
<feature type="domain" description="Glycosyl hydrolases family 2 sugar binding" evidence="7">
    <location>
        <begin position="377"/>
        <end position="497"/>
    </location>
</feature>
<dbReference type="Gene3D" id="2.60.120.260">
    <property type="entry name" value="Galactose-binding domain-like"/>
    <property type="match status" value="2"/>
</dbReference>
<dbReference type="InterPro" id="IPR006102">
    <property type="entry name" value="Ig-like_GH2"/>
</dbReference>
<feature type="domain" description="DUF4982" evidence="9">
    <location>
        <begin position="988"/>
        <end position="1043"/>
    </location>
</feature>
<feature type="domain" description="Malectin" evidence="8">
    <location>
        <begin position="1079"/>
        <end position="1245"/>
    </location>
</feature>
<dbReference type="InterPro" id="IPR032311">
    <property type="entry name" value="DUF4982"/>
</dbReference>
<dbReference type="PANTHER" id="PTHR42732">
    <property type="entry name" value="BETA-GALACTOSIDASE"/>
    <property type="match status" value="1"/>
</dbReference>
<organism evidence="10 11">
    <name type="scientific">Dysgonomonas capnocytophagoides</name>
    <dbReference type="NCBI Taxonomy" id="45254"/>
    <lineage>
        <taxon>Bacteria</taxon>
        <taxon>Pseudomonadati</taxon>
        <taxon>Bacteroidota</taxon>
        <taxon>Bacteroidia</taxon>
        <taxon>Bacteroidales</taxon>
        <taxon>Dysgonomonadaceae</taxon>
        <taxon>Dysgonomonas</taxon>
    </lineage>
</organism>
<gene>
    <name evidence="10" type="ORF">E2605_13435</name>
</gene>
<dbReference type="InterPro" id="IPR006101">
    <property type="entry name" value="Glyco_hydro_2"/>
</dbReference>
<dbReference type="PRINTS" id="PR00132">
    <property type="entry name" value="GLHYDRLASE2"/>
</dbReference>
<dbReference type="Gene3D" id="3.20.20.80">
    <property type="entry name" value="Glycosidases"/>
    <property type="match status" value="1"/>
</dbReference>
<dbReference type="Proteomes" id="UP000297861">
    <property type="component" value="Unassembled WGS sequence"/>
</dbReference>
<evidence type="ECO:0000256" key="2">
    <source>
        <dbReference type="ARBA" id="ARBA00022801"/>
    </source>
</evidence>
<feature type="domain" description="Glycoside hydrolase family 2 catalytic" evidence="6">
    <location>
        <begin position="676"/>
        <end position="820"/>
    </location>
</feature>
<dbReference type="Pfam" id="PF16355">
    <property type="entry name" value="DUF4982"/>
    <property type="match status" value="1"/>
</dbReference>
<evidence type="ECO:0000259" key="6">
    <source>
        <dbReference type="Pfam" id="PF02836"/>
    </source>
</evidence>
<dbReference type="InterPro" id="IPR021720">
    <property type="entry name" value="Malectin_dom"/>
</dbReference>
<dbReference type="PANTHER" id="PTHR42732:SF1">
    <property type="entry name" value="BETA-MANNOSIDASE"/>
    <property type="match status" value="1"/>
</dbReference>
<evidence type="ECO:0000259" key="5">
    <source>
        <dbReference type="Pfam" id="PF00703"/>
    </source>
</evidence>
<dbReference type="InterPro" id="IPR036156">
    <property type="entry name" value="Beta-gal/glucu_dom_sf"/>
</dbReference>
<evidence type="ECO:0000256" key="4">
    <source>
        <dbReference type="SAM" id="SignalP"/>
    </source>
</evidence>
<dbReference type="SUPFAM" id="SSF49303">
    <property type="entry name" value="beta-Galactosidase/glucuronidase domain"/>
    <property type="match status" value="1"/>
</dbReference>
<dbReference type="EMBL" id="SOML01000008">
    <property type="protein sequence ID" value="TFD95412.1"/>
    <property type="molecule type" value="Genomic_DNA"/>
</dbReference>
<dbReference type="STRING" id="1121485.GCA_000426485_01511"/>
<dbReference type="SUPFAM" id="SSF75005">
    <property type="entry name" value="Arabinanase/levansucrase/invertase"/>
    <property type="match status" value="2"/>
</dbReference>
<dbReference type="GO" id="GO:0004553">
    <property type="term" value="F:hydrolase activity, hydrolyzing O-glycosyl compounds"/>
    <property type="evidence" value="ECO:0007669"/>
    <property type="project" value="InterPro"/>
</dbReference>
<dbReference type="InterPro" id="IPR017853">
    <property type="entry name" value="GH"/>
</dbReference>
<evidence type="ECO:0000259" key="7">
    <source>
        <dbReference type="Pfam" id="PF02837"/>
    </source>
</evidence>
<dbReference type="Gene3D" id="2.60.40.10">
    <property type="entry name" value="Immunoglobulins"/>
    <property type="match status" value="2"/>
</dbReference>
<dbReference type="Pfam" id="PF02837">
    <property type="entry name" value="Glyco_hydro_2_N"/>
    <property type="match status" value="1"/>
</dbReference>